<name>A0ABT4FF90_9BACL</name>
<dbReference type="EMBL" id="JAMDMJ010000017">
    <property type="protein sequence ID" value="MCY9597086.1"/>
    <property type="molecule type" value="Genomic_DNA"/>
</dbReference>
<evidence type="ECO:0000313" key="1">
    <source>
        <dbReference type="EMBL" id="MCY9597086.1"/>
    </source>
</evidence>
<comment type="caution">
    <text evidence="1">The sequence shown here is derived from an EMBL/GenBank/DDBJ whole genome shotgun (WGS) entry which is preliminary data.</text>
</comment>
<keyword evidence="2" id="KW-1185">Reference proteome</keyword>
<dbReference type="RefSeq" id="WP_241688926.1">
    <property type="nucleotide sequence ID" value="NZ_CP026520.1"/>
</dbReference>
<sequence>MEKLAREVIVVHRRSEFTAHEQPVAQMRSFAKVMTPYTISSLHGTADRIERVMLAHAGTGASDVTEVDEVVVSHGYDRDSGNLVKLGTGTCRVRNHRRCENADEPAGHLRRG</sequence>
<dbReference type="Proteomes" id="UP001527202">
    <property type="component" value="Unassembled WGS sequence"/>
</dbReference>
<dbReference type="InterPro" id="IPR036188">
    <property type="entry name" value="FAD/NAD-bd_sf"/>
</dbReference>
<reference evidence="1 2" key="1">
    <citation type="submission" date="2022-05" db="EMBL/GenBank/DDBJ databases">
        <title>Genome Sequencing of Bee-Associated Microbes.</title>
        <authorList>
            <person name="Dunlap C."/>
        </authorList>
    </citation>
    <scope>NUCLEOTIDE SEQUENCE [LARGE SCALE GENOMIC DNA]</scope>
    <source>
        <strain evidence="1 2">NRRL B-23120</strain>
    </source>
</reference>
<proteinExistence type="predicted"/>
<dbReference type="Gene3D" id="3.50.50.60">
    <property type="entry name" value="FAD/NAD(P)-binding domain"/>
    <property type="match status" value="2"/>
</dbReference>
<gene>
    <name evidence="1" type="ORF">M5X16_15090</name>
</gene>
<accession>A0ABT4FF90</accession>
<organism evidence="1 2">
    <name type="scientific">Paenibacillus chitinolyticus</name>
    <dbReference type="NCBI Taxonomy" id="79263"/>
    <lineage>
        <taxon>Bacteria</taxon>
        <taxon>Bacillati</taxon>
        <taxon>Bacillota</taxon>
        <taxon>Bacilli</taxon>
        <taxon>Bacillales</taxon>
        <taxon>Paenibacillaceae</taxon>
        <taxon>Paenibacillus</taxon>
    </lineage>
</organism>
<dbReference type="GeneID" id="95379135"/>
<protein>
    <submittedName>
        <fullName evidence="1">Uncharacterized protein</fullName>
    </submittedName>
</protein>
<evidence type="ECO:0000313" key="2">
    <source>
        <dbReference type="Proteomes" id="UP001527202"/>
    </source>
</evidence>